<evidence type="ECO:0000313" key="1">
    <source>
        <dbReference type="EMBL" id="EGG14567.1"/>
    </source>
</evidence>
<reference evidence="2" key="1">
    <citation type="journal article" date="2011" name="Genome Res.">
        <title>Phylogeny-wide analysis of social amoeba genomes highlights ancient origins for complex intercellular communication.</title>
        <authorList>
            <person name="Heidel A.J."/>
            <person name="Lawal H.M."/>
            <person name="Felder M."/>
            <person name="Schilde C."/>
            <person name="Helps N.R."/>
            <person name="Tunggal B."/>
            <person name="Rivero F."/>
            <person name="John U."/>
            <person name="Schleicher M."/>
            <person name="Eichinger L."/>
            <person name="Platzer M."/>
            <person name="Noegel A.A."/>
            <person name="Schaap P."/>
            <person name="Gloeckner G."/>
        </authorList>
    </citation>
    <scope>NUCLEOTIDE SEQUENCE [LARGE SCALE GENOMIC DNA]</scope>
    <source>
        <strain evidence="2">SH3</strain>
    </source>
</reference>
<sequence>MTTTTVSREYTFFDVFRVPFVKTQILNSIKDQSVTHNRFNKNKQYIKGKQLASEFAKDLRIISTYGVNWDFIKPLLGDMNEAKPEAKLKAIRAYCSHPNANLTTTIFLLEWFKEFTPGDLLLDEVAEAGHLDILTNLLDRFPDALVTEDALDGAAKNGHLATVQYLHKHRKDGASTMAMDYAAANGHLAVVEFLQKNRSEGCTFLALDNAAANGLFDMAKLLCEGYPQNEISEDAQYWAVQNGHKEIQAYFESRLKSKMSE</sequence>
<dbReference type="InterPro" id="IPR052050">
    <property type="entry name" value="SecEffector_AnkRepeat"/>
</dbReference>
<dbReference type="OrthoDB" id="76773at2759"/>
<dbReference type="EMBL" id="GL883029">
    <property type="protein sequence ID" value="EGG14567.1"/>
    <property type="molecule type" value="Genomic_DNA"/>
</dbReference>
<evidence type="ECO:0000313" key="2">
    <source>
        <dbReference type="Proteomes" id="UP000007797"/>
    </source>
</evidence>
<dbReference type="GeneID" id="14866531"/>
<dbReference type="InterPro" id="IPR036770">
    <property type="entry name" value="Ankyrin_rpt-contain_sf"/>
</dbReference>
<dbReference type="PANTHER" id="PTHR46586">
    <property type="entry name" value="ANKYRIN REPEAT-CONTAINING PROTEIN"/>
    <property type="match status" value="1"/>
</dbReference>
<dbReference type="InterPro" id="IPR002110">
    <property type="entry name" value="Ankyrin_rpt"/>
</dbReference>
<dbReference type="KEGG" id="dfa:DFA_12344"/>
<dbReference type="PANTHER" id="PTHR46586:SF3">
    <property type="entry name" value="ANKYRIN REPEAT-CONTAINING PROTEIN"/>
    <property type="match status" value="1"/>
</dbReference>
<dbReference type="AlphaFoldDB" id="F4QDE9"/>
<dbReference type="Gene3D" id="1.25.40.20">
    <property type="entry name" value="Ankyrin repeat-containing domain"/>
    <property type="match status" value="1"/>
</dbReference>
<name>F4QDE9_CACFS</name>
<dbReference type="Proteomes" id="UP000007797">
    <property type="component" value="Unassembled WGS sequence"/>
</dbReference>
<dbReference type="SUPFAM" id="SSF48403">
    <property type="entry name" value="Ankyrin repeat"/>
    <property type="match status" value="1"/>
</dbReference>
<protein>
    <recommendedName>
        <fullName evidence="3">Ankyrin repeat-containing protein</fullName>
    </recommendedName>
</protein>
<gene>
    <name evidence="1" type="ORF">DFA_12344</name>
</gene>
<keyword evidence="2" id="KW-1185">Reference proteome</keyword>
<proteinExistence type="predicted"/>
<organism evidence="1 2">
    <name type="scientific">Cavenderia fasciculata</name>
    <name type="common">Slime mold</name>
    <name type="synonym">Dictyostelium fasciculatum</name>
    <dbReference type="NCBI Taxonomy" id="261658"/>
    <lineage>
        <taxon>Eukaryota</taxon>
        <taxon>Amoebozoa</taxon>
        <taxon>Evosea</taxon>
        <taxon>Eumycetozoa</taxon>
        <taxon>Dictyostelia</taxon>
        <taxon>Acytosteliales</taxon>
        <taxon>Cavenderiaceae</taxon>
        <taxon>Cavenderia</taxon>
    </lineage>
</organism>
<dbReference type="RefSeq" id="XP_004366087.1">
    <property type="nucleotide sequence ID" value="XM_004366030.1"/>
</dbReference>
<evidence type="ECO:0008006" key="3">
    <source>
        <dbReference type="Google" id="ProtNLM"/>
    </source>
</evidence>
<dbReference type="Pfam" id="PF13637">
    <property type="entry name" value="Ank_4"/>
    <property type="match status" value="1"/>
</dbReference>
<accession>F4QDE9</accession>